<feature type="domain" description="Glycosyltransferase 61 catalytic" evidence="1">
    <location>
        <begin position="340"/>
        <end position="527"/>
    </location>
</feature>
<proteinExistence type="predicted"/>
<evidence type="ECO:0000313" key="2">
    <source>
        <dbReference type="EMBL" id="GLS69911.1"/>
    </source>
</evidence>
<dbReference type="AlphaFoldDB" id="A0AA37WR24"/>
<dbReference type="GO" id="GO:0016757">
    <property type="term" value="F:glycosyltransferase activity"/>
    <property type="evidence" value="ECO:0007669"/>
    <property type="project" value="InterPro"/>
</dbReference>
<evidence type="ECO:0000313" key="3">
    <source>
        <dbReference type="Proteomes" id="UP001157440"/>
    </source>
</evidence>
<gene>
    <name evidence="2" type="ORF">GCM10007890_19240</name>
</gene>
<organism evidence="2 3">
    <name type="scientific">Methylobacterium tardum</name>
    <dbReference type="NCBI Taxonomy" id="374432"/>
    <lineage>
        <taxon>Bacteria</taxon>
        <taxon>Pseudomonadati</taxon>
        <taxon>Pseudomonadota</taxon>
        <taxon>Alphaproteobacteria</taxon>
        <taxon>Hyphomicrobiales</taxon>
        <taxon>Methylobacteriaceae</taxon>
        <taxon>Methylobacterium</taxon>
    </lineage>
</organism>
<sequence length="590" mass="64911">MQGDFRRILTQANESKGAAALDAIESGLSVPTEGRPAVAAQHLATLAFRFQGENRLDLAARAYDLAARVTPAQAASYRLAAIRTRILDLCRRKMFDPVEGLLQELRAAKAEAGDRGQNDPSLIHIAWDYELAGDAEGAVRSYLLSRVARDLLGGQALTIDGDTLERKIRNLRILQMNALAEEGRHEEAQALHERTRHVLGLGPLRIYDIVSAREAAADGEGEYRELLGPRRITEPEIAFLEGPVALTSSCGSLDAPPQYVARFKDCLTFPRSNIVLQGNRLIYDLAAHPLAGVADIKDGVNPDQIMTAVYGARRALVEEPAETQSLDAGLMMFGLQSKNYGHWLLEFVPRMLWFNDRACPSDFPICIDDHMPETHRQILELLDERDRRILPLSTQAIRFGELGVAPVPTFFPFDSRPGVPVYDAVWPADVLGAMRGVVLERLAARGVDLRPSGRKIVLSRRGFAQRQLLNEAEIIDVLTRQGFEVVYPEKLSFAEQVALYHTANTIVGSASSALTNCIFCNSRARVIALIHEDRSFNFRGYSSMIRSSGADLLFIRGKTVAGAAVHAFHANYSAAPALVLRGLEALSGRD</sequence>
<name>A0AA37WR24_9HYPH</name>
<dbReference type="Pfam" id="PF04577">
    <property type="entry name" value="Glyco_transf_61"/>
    <property type="match status" value="1"/>
</dbReference>
<reference evidence="3" key="1">
    <citation type="journal article" date="2019" name="Int. J. Syst. Evol. Microbiol.">
        <title>The Global Catalogue of Microorganisms (GCM) 10K type strain sequencing project: providing services to taxonomists for standard genome sequencing and annotation.</title>
        <authorList>
            <consortium name="The Broad Institute Genomics Platform"/>
            <consortium name="The Broad Institute Genome Sequencing Center for Infectious Disease"/>
            <person name="Wu L."/>
            <person name="Ma J."/>
        </authorList>
    </citation>
    <scope>NUCLEOTIDE SEQUENCE [LARGE SCALE GENOMIC DNA]</scope>
    <source>
        <strain evidence="3">NBRC 103632</strain>
    </source>
</reference>
<protein>
    <recommendedName>
        <fullName evidence="1">Glycosyltransferase 61 catalytic domain-containing protein</fullName>
    </recommendedName>
</protein>
<keyword evidence="3" id="KW-1185">Reference proteome</keyword>
<dbReference type="InterPro" id="IPR049625">
    <property type="entry name" value="Glyco_transf_61_cat"/>
</dbReference>
<dbReference type="EMBL" id="BSPL01000012">
    <property type="protein sequence ID" value="GLS69911.1"/>
    <property type="molecule type" value="Genomic_DNA"/>
</dbReference>
<dbReference type="RefSeq" id="WP_238199348.1">
    <property type="nucleotide sequence ID" value="NZ_BPQZ01000035.1"/>
</dbReference>
<accession>A0AA37WR24</accession>
<evidence type="ECO:0000259" key="1">
    <source>
        <dbReference type="Pfam" id="PF04577"/>
    </source>
</evidence>
<comment type="caution">
    <text evidence="2">The sequence shown here is derived from an EMBL/GenBank/DDBJ whole genome shotgun (WGS) entry which is preliminary data.</text>
</comment>
<dbReference type="Proteomes" id="UP001157440">
    <property type="component" value="Unassembled WGS sequence"/>
</dbReference>